<dbReference type="PANTHER" id="PTHR46347:SF1">
    <property type="entry name" value="RING_FYVE_PHD ZINC FINGER SUPERFAMILY PROTEIN"/>
    <property type="match status" value="1"/>
</dbReference>
<evidence type="ECO:0000313" key="6">
    <source>
        <dbReference type="EMBL" id="KAG6477278.1"/>
    </source>
</evidence>
<evidence type="ECO:0000256" key="3">
    <source>
        <dbReference type="ARBA" id="ARBA00022833"/>
    </source>
</evidence>
<feature type="transmembrane region" description="Helical" evidence="4">
    <location>
        <begin position="201"/>
        <end position="228"/>
    </location>
</feature>
<keyword evidence="3" id="KW-0862">Zinc</keyword>
<keyword evidence="4" id="KW-1133">Transmembrane helix</keyword>
<name>A0A8J5F3K0_ZINOF</name>
<dbReference type="InterPro" id="IPR013083">
    <property type="entry name" value="Znf_RING/FYVE/PHD"/>
</dbReference>
<dbReference type="CDD" id="cd16495">
    <property type="entry name" value="RING_CH-C4HC3_MARCH"/>
    <property type="match status" value="1"/>
</dbReference>
<keyword evidence="2" id="KW-0863">Zinc-finger</keyword>
<accession>A0A8J5F3K0</accession>
<dbReference type="PROSITE" id="PS51292">
    <property type="entry name" value="ZF_RING_CH"/>
    <property type="match status" value="1"/>
</dbReference>
<evidence type="ECO:0000313" key="7">
    <source>
        <dbReference type="Proteomes" id="UP000734854"/>
    </source>
</evidence>
<evidence type="ECO:0000259" key="5">
    <source>
        <dbReference type="PROSITE" id="PS51292"/>
    </source>
</evidence>
<keyword evidence="1" id="KW-0479">Metal-binding</keyword>
<dbReference type="Gene3D" id="3.30.40.10">
    <property type="entry name" value="Zinc/RING finger domain, C3HC4 (zinc finger)"/>
    <property type="match status" value="1"/>
</dbReference>
<keyword evidence="4" id="KW-0472">Membrane</keyword>
<dbReference type="InterPro" id="IPR011016">
    <property type="entry name" value="Znf_RING-CH"/>
</dbReference>
<keyword evidence="4" id="KW-0812">Transmembrane</keyword>
<dbReference type="EMBL" id="JACMSC010000018">
    <property type="protein sequence ID" value="KAG6477278.1"/>
    <property type="molecule type" value="Genomic_DNA"/>
</dbReference>
<sequence>MAEAKGFLAAHDHLNAPDEVDQEAGPGTQTRCRVCFRSDGRDLISPCKCEGSSKFVHRECLDHHRTVKARKFCICQLYRLQSSLLPKGTCSSRKKRANSEIPQVSEYTMCICCDSNCNLFIGKRLVFERVSATKLNVYYSLGNKKELLGYIPNRFSHTHFFVLLRFTMITITFSIFCRWSISTKAFYYGFMAEADQTWLELMFIMELVVMGLVSFIGLFYAIAIASIFGRQIWKYHYYTFGKRLLTREYIVDDMDGLAKDWCPPPLPPDHVDELEELGFL</sequence>
<dbReference type="SUPFAM" id="SSF57850">
    <property type="entry name" value="RING/U-box"/>
    <property type="match status" value="1"/>
</dbReference>
<evidence type="ECO:0000256" key="1">
    <source>
        <dbReference type="ARBA" id="ARBA00022723"/>
    </source>
</evidence>
<evidence type="ECO:0000256" key="4">
    <source>
        <dbReference type="SAM" id="Phobius"/>
    </source>
</evidence>
<reference evidence="6 7" key="1">
    <citation type="submission" date="2020-08" db="EMBL/GenBank/DDBJ databases">
        <title>Plant Genome Project.</title>
        <authorList>
            <person name="Zhang R.-G."/>
        </authorList>
    </citation>
    <scope>NUCLEOTIDE SEQUENCE [LARGE SCALE GENOMIC DNA]</scope>
    <source>
        <tissue evidence="6">Rhizome</tissue>
    </source>
</reference>
<feature type="domain" description="RING-CH-type" evidence="5">
    <location>
        <begin position="24"/>
        <end position="85"/>
    </location>
</feature>
<proteinExistence type="predicted"/>
<comment type="caution">
    <text evidence="6">The sequence shown here is derived from an EMBL/GenBank/DDBJ whole genome shotgun (WGS) entry which is preliminary data.</text>
</comment>
<dbReference type="GO" id="GO:0008270">
    <property type="term" value="F:zinc ion binding"/>
    <property type="evidence" value="ECO:0007669"/>
    <property type="project" value="UniProtKB-KW"/>
</dbReference>
<keyword evidence="7" id="KW-1185">Reference proteome</keyword>
<evidence type="ECO:0000256" key="2">
    <source>
        <dbReference type="ARBA" id="ARBA00022771"/>
    </source>
</evidence>
<gene>
    <name evidence="6" type="ORF">ZIOFF_066531</name>
</gene>
<dbReference type="PANTHER" id="PTHR46347">
    <property type="entry name" value="RING/FYVE/PHD ZINC FINGER SUPERFAMILY PROTEIN"/>
    <property type="match status" value="1"/>
</dbReference>
<protein>
    <recommendedName>
        <fullName evidence="5">RING-CH-type domain-containing protein</fullName>
    </recommendedName>
</protein>
<dbReference type="Pfam" id="PF12906">
    <property type="entry name" value="RINGv"/>
    <property type="match status" value="1"/>
</dbReference>
<dbReference type="Proteomes" id="UP000734854">
    <property type="component" value="Unassembled WGS sequence"/>
</dbReference>
<dbReference type="SMART" id="SM00744">
    <property type="entry name" value="RINGv"/>
    <property type="match status" value="1"/>
</dbReference>
<feature type="transmembrane region" description="Helical" evidence="4">
    <location>
        <begin position="160"/>
        <end position="181"/>
    </location>
</feature>
<organism evidence="6 7">
    <name type="scientific">Zingiber officinale</name>
    <name type="common">Ginger</name>
    <name type="synonym">Amomum zingiber</name>
    <dbReference type="NCBI Taxonomy" id="94328"/>
    <lineage>
        <taxon>Eukaryota</taxon>
        <taxon>Viridiplantae</taxon>
        <taxon>Streptophyta</taxon>
        <taxon>Embryophyta</taxon>
        <taxon>Tracheophyta</taxon>
        <taxon>Spermatophyta</taxon>
        <taxon>Magnoliopsida</taxon>
        <taxon>Liliopsida</taxon>
        <taxon>Zingiberales</taxon>
        <taxon>Zingiberaceae</taxon>
        <taxon>Zingiber</taxon>
    </lineage>
</organism>
<dbReference type="AlphaFoldDB" id="A0A8J5F3K0"/>